<keyword evidence="3" id="KW-0732">Signal</keyword>
<dbReference type="SUPFAM" id="SSF53850">
    <property type="entry name" value="Periplasmic binding protein-like II"/>
    <property type="match status" value="1"/>
</dbReference>
<keyword evidence="6" id="KW-1185">Reference proteome</keyword>
<dbReference type="GO" id="GO:0042597">
    <property type="term" value="C:periplasmic space"/>
    <property type="evidence" value="ECO:0007669"/>
    <property type="project" value="UniProtKB-SubCell"/>
</dbReference>
<comment type="similarity">
    <text evidence="2">Belongs to the bacterial solute-binding protein SsuA/TauA family.</text>
</comment>
<gene>
    <name evidence="5" type="ORF">EQY75_05990</name>
</gene>
<dbReference type="AlphaFoldDB" id="A0A411E8T1"/>
<evidence type="ECO:0000313" key="6">
    <source>
        <dbReference type="Proteomes" id="UP000290889"/>
    </source>
</evidence>
<proteinExistence type="inferred from homology"/>
<evidence type="ECO:0000256" key="1">
    <source>
        <dbReference type="ARBA" id="ARBA00004418"/>
    </source>
</evidence>
<dbReference type="Gene3D" id="3.40.190.10">
    <property type="entry name" value="Periplasmic binding protein-like II"/>
    <property type="match status" value="2"/>
</dbReference>
<protein>
    <submittedName>
        <fullName evidence="5">ABC transporter substrate-binding protein</fullName>
    </submittedName>
</protein>
<dbReference type="PANTHER" id="PTHR30024">
    <property type="entry name" value="ALIPHATIC SULFONATES-BINDING PROTEIN-RELATED"/>
    <property type="match status" value="1"/>
</dbReference>
<sequence length="283" mass="32105">MKKIKIAGVPEHFNLPWLMAIEEGAFASRGIDVEWIDVPEGSGKMCKMMQTKEVDLAIVLTDGLVKSISDGNPLKIIQAYVDSPLQWGIHVAANSEFEKLTDLEHATAAISRFGSGSHLMAFVLAEKQGWDVNKLSFEVVNTLDGAIDALKNKKADYFMWEHFTTKPLVTQGIFRRLGDCPTPWPCFVITAHEQMIAENGRMIRHILEVINTYTVDFKRIPSIDRTLANRYQLELEDIQKWLGMTRWSQSQIESQVIDNVINTLFNLNLVSNKIDPRLFLTNL</sequence>
<dbReference type="Pfam" id="PF22384">
    <property type="entry name" value="PBP2_Ca3427_like"/>
    <property type="match status" value="1"/>
</dbReference>
<dbReference type="Proteomes" id="UP000290889">
    <property type="component" value="Chromosome"/>
</dbReference>
<dbReference type="PANTHER" id="PTHR30024:SF47">
    <property type="entry name" value="TAURINE-BINDING PERIPLASMIC PROTEIN"/>
    <property type="match status" value="1"/>
</dbReference>
<dbReference type="InterPro" id="IPR054364">
    <property type="entry name" value="Ca3427-like_PBP2"/>
</dbReference>
<evidence type="ECO:0000313" key="5">
    <source>
        <dbReference type="EMBL" id="QBA64121.1"/>
    </source>
</evidence>
<name>A0A411E8T1_9FLAO</name>
<dbReference type="EMBL" id="CP035544">
    <property type="protein sequence ID" value="QBA64121.1"/>
    <property type="molecule type" value="Genomic_DNA"/>
</dbReference>
<dbReference type="KEGG" id="mur:EQY75_05990"/>
<evidence type="ECO:0000256" key="3">
    <source>
        <dbReference type="ARBA" id="ARBA00022729"/>
    </source>
</evidence>
<dbReference type="CDD" id="cd13637">
    <property type="entry name" value="PBP2_Ca3427_like"/>
    <property type="match status" value="1"/>
</dbReference>
<accession>A0A411E8T1</accession>
<dbReference type="RefSeq" id="WP_129603752.1">
    <property type="nucleotide sequence ID" value="NZ_CP035544.1"/>
</dbReference>
<organism evidence="5 6">
    <name type="scientific">Muriicola soli</name>
    <dbReference type="NCBI Taxonomy" id="2507538"/>
    <lineage>
        <taxon>Bacteria</taxon>
        <taxon>Pseudomonadati</taxon>
        <taxon>Bacteroidota</taxon>
        <taxon>Flavobacteriia</taxon>
        <taxon>Flavobacteriales</taxon>
        <taxon>Flavobacteriaceae</taxon>
        <taxon>Muriicola</taxon>
    </lineage>
</organism>
<evidence type="ECO:0000256" key="2">
    <source>
        <dbReference type="ARBA" id="ARBA00010742"/>
    </source>
</evidence>
<dbReference type="OrthoDB" id="6191474at2"/>
<feature type="domain" description="Ca3427-like PBP 2" evidence="4">
    <location>
        <begin position="87"/>
        <end position="179"/>
    </location>
</feature>
<reference evidence="5 6" key="1">
    <citation type="submission" date="2019-01" db="EMBL/GenBank/DDBJ databases">
        <title>Muriicola soli sp. nov., isolated from soil.</title>
        <authorList>
            <person name="Kang H.J."/>
            <person name="Kim S.B."/>
        </authorList>
    </citation>
    <scope>NUCLEOTIDE SEQUENCE [LARGE SCALE GENOMIC DNA]</scope>
    <source>
        <strain evidence="5 6">MMS17-SY002</strain>
    </source>
</reference>
<evidence type="ECO:0000259" key="4">
    <source>
        <dbReference type="Pfam" id="PF22384"/>
    </source>
</evidence>
<comment type="subcellular location">
    <subcellularLocation>
        <location evidence="1">Periplasm</location>
    </subcellularLocation>
</comment>